<dbReference type="GO" id="GO:0006270">
    <property type="term" value="P:DNA replication initiation"/>
    <property type="evidence" value="ECO:0007669"/>
    <property type="project" value="TreeGrafter"/>
</dbReference>
<dbReference type="SUPFAM" id="SSF52540">
    <property type="entry name" value="P-loop containing nucleoside triphosphate hydrolases"/>
    <property type="match status" value="1"/>
</dbReference>
<evidence type="ECO:0000313" key="7">
    <source>
        <dbReference type="Proteomes" id="UP000521313"/>
    </source>
</evidence>
<dbReference type="EMBL" id="JACHHD010000012">
    <property type="protein sequence ID" value="MBB5185221.1"/>
    <property type="molecule type" value="Genomic_DNA"/>
</dbReference>
<proteinExistence type="predicted"/>
<dbReference type="RefSeq" id="WP_244957049.1">
    <property type="nucleotide sequence ID" value="NZ_JACHHD010000012.1"/>
</dbReference>
<dbReference type="InterPro" id="IPR001650">
    <property type="entry name" value="Helicase_C-like"/>
</dbReference>
<accession>A0A7W8D1E4</accession>
<dbReference type="GO" id="GO:0006310">
    <property type="term" value="P:DNA recombination"/>
    <property type="evidence" value="ECO:0007669"/>
    <property type="project" value="TreeGrafter"/>
</dbReference>
<dbReference type="Proteomes" id="UP000521313">
    <property type="component" value="Unassembled WGS sequence"/>
</dbReference>
<keyword evidence="3" id="KW-0238">DNA-binding</keyword>
<sequence length="406" mass="46480">MDNRMKLSRIIFFVVFRNMKCPRCQNEDPNFFAYDKGVYYCRKCIVFSRVQVGDTIEPCHLSHRIWKGKPKLTYALTEKQKQCSTKTLNYLKQGRDVFVYAATGAGKTEITFASISYYLSQGKKVAFAISRRQVVLEIAERLRKAFCELSVVEVAQDYTQVTDADLIVCTMHQLYRYPYGFDLLILDEVDAFPYAGNTLLEAIVDLSCIGQKLYLSATPSSEILAQIEAGKMEVVKLFERPHKHPLVIPKVIQRDPWRQVLYLLIFCARCQKEHKQVLVFVPRRQDCFWMAWVLRLVCKAVGIHSATHDKDKILEAFRQKQYDVLVCTTLLERGITIGSVQVAVYQAQHIVFSTASLIQIFGRIGRTFDDPAGKGVCLCQYASQSVRECIKLLEWMNDSASSAMPP</sequence>
<dbReference type="Pfam" id="PF00271">
    <property type="entry name" value="Helicase_C"/>
    <property type="match status" value="1"/>
</dbReference>
<dbReference type="Gene3D" id="3.40.50.300">
    <property type="entry name" value="P-loop containing nucleotide triphosphate hydrolases"/>
    <property type="match status" value="2"/>
</dbReference>
<organism evidence="6 7">
    <name type="scientific">Faecalicoccus acidiformans</name>
    <dbReference type="NCBI Taxonomy" id="915173"/>
    <lineage>
        <taxon>Bacteria</taxon>
        <taxon>Bacillati</taxon>
        <taxon>Bacillota</taxon>
        <taxon>Erysipelotrichia</taxon>
        <taxon>Erysipelotrichales</taxon>
        <taxon>Erysipelotrichaceae</taxon>
        <taxon>Faecalicoccus</taxon>
    </lineage>
</organism>
<dbReference type="PROSITE" id="PS51194">
    <property type="entry name" value="HELICASE_CTER"/>
    <property type="match status" value="1"/>
</dbReference>
<protein>
    <submittedName>
        <fullName evidence="6">Competence protein ComFA</fullName>
    </submittedName>
</protein>
<dbReference type="GO" id="GO:0043138">
    <property type="term" value="F:3'-5' DNA helicase activity"/>
    <property type="evidence" value="ECO:0007669"/>
    <property type="project" value="TreeGrafter"/>
</dbReference>
<keyword evidence="1" id="KW-0547">Nucleotide-binding</keyword>
<dbReference type="InterPro" id="IPR027417">
    <property type="entry name" value="P-loop_NTPase"/>
</dbReference>
<keyword evidence="2" id="KW-0067">ATP-binding</keyword>
<feature type="domain" description="Helicase ATP-binding" evidence="4">
    <location>
        <begin position="88"/>
        <end position="237"/>
    </location>
</feature>
<gene>
    <name evidence="6" type="ORF">HNQ43_001274</name>
</gene>
<evidence type="ECO:0000259" key="5">
    <source>
        <dbReference type="PROSITE" id="PS51194"/>
    </source>
</evidence>
<dbReference type="InterPro" id="IPR014001">
    <property type="entry name" value="Helicase_ATP-bd"/>
</dbReference>
<dbReference type="InterPro" id="IPR011545">
    <property type="entry name" value="DEAD/DEAH_box_helicase_dom"/>
</dbReference>
<dbReference type="AlphaFoldDB" id="A0A7W8D1E4"/>
<dbReference type="PANTHER" id="PTHR30580">
    <property type="entry name" value="PRIMOSOMAL PROTEIN N"/>
    <property type="match status" value="1"/>
</dbReference>
<dbReference type="PROSITE" id="PS51192">
    <property type="entry name" value="HELICASE_ATP_BIND_1"/>
    <property type="match status" value="1"/>
</dbReference>
<feature type="domain" description="Helicase C-terminal" evidence="5">
    <location>
        <begin position="262"/>
        <end position="406"/>
    </location>
</feature>
<evidence type="ECO:0000313" key="6">
    <source>
        <dbReference type="EMBL" id="MBB5185221.1"/>
    </source>
</evidence>
<dbReference type="GO" id="GO:0006302">
    <property type="term" value="P:double-strand break repair"/>
    <property type="evidence" value="ECO:0007669"/>
    <property type="project" value="TreeGrafter"/>
</dbReference>
<dbReference type="SMART" id="SM00487">
    <property type="entry name" value="DEXDc"/>
    <property type="match status" value="1"/>
</dbReference>
<evidence type="ECO:0000256" key="1">
    <source>
        <dbReference type="ARBA" id="ARBA00022741"/>
    </source>
</evidence>
<dbReference type="GO" id="GO:0003677">
    <property type="term" value="F:DNA binding"/>
    <property type="evidence" value="ECO:0007669"/>
    <property type="project" value="UniProtKB-KW"/>
</dbReference>
<comment type="caution">
    <text evidence="6">The sequence shown here is derived from an EMBL/GenBank/DDBJ whole genome shotgun (WGS) entry which is preliminary data.</text>
</comment>
<dbReference type="SMART" id="SM00490">
    <property type="entry name" value="HELICc"/>
    <property type="match status" value="1"/>
</dbReference>
<reference evidence="6 7" key="1">
    <citation type="submission" date="2020-08" db="EMBL/GenBank/DDBJ databases">
        <title>Genomic Encyclopedia of Type Strains, Phase IV (KMG-IV): sequencing the most valuable type-strain genomes for metagenomic binning, comparative biology and taxonomic classification.</title>
        <authorList>
            <person name="Goeker M."/>
        </authorList>
    </citation>
    <scope>NUCLEOTIDE SEQUENCE [LARGE SCALE GENOMIC DNA]</scope>
    <source>
        <strain evidence="6 7">DSM 26963</strain>
    </source>
</reference>
<name>A0A7W8D1E4_9FIRM</name>
<dbReference type="PANTHER" id="PTHR30580:SF1">
    <property type="entry name" value="COMF OPERON PROTEIN 1"/>
    <property type="match status" value="1"/>
</dbReference>
<evidence type="ECO:0000256" key="3">
    <source>
        <dbReference type="ARBA" id="ARBA00023125"/>
    </source>
</evidence>
<evidence type="ECO:0000259" key="4">
    <source>
        <dbReference type="PROSITE" id="PS51192"/>
    </source>
</evidence>
<dbReference type="GO" id="GO:0005524">
    <property type="term" value="F:ATP binding"/>
    <property type="evidence" value="ECO:0007669"/>
    <property type="project" value="UniProtKB-KW"/>
</dbReference>
<dbReference type="Pfam" id="PF00270">
    <property type="entry name" value="DEAD"/>
    <property type="match status" value="1"/>
</dbReference>
<evidence type="ECO:0000256" key="2">
    <source>
        <dbReference type="ARBA" id="ARBA00022840"/>
    </source>
</evidence>